<sequence length="519" mass="53374">MTEQTGAQALWATLSDEGVDTCFANPGTTELDLVRALEGQDSIRCVIGLQENVCTGAADGYGRMLGRPAATLLHLGPGFANGIANLHNARRARTPIVNLIGDHTSWHLSFDAPLTSDIESLARPVSGWVHRIDSTADAPRAAAESVRQSLANGGQGATLIFPADYQAEPLQGAVADAAASGPAAARAVGIDIAACAQRMRSARRIVFLLGGGGELGGLGVRAQRAAARLCAALGATAYAETFPARAERGQGLPAFDRLPYFPEPARAVLDPADLVVLAGALPPVTYFGYAGHPSLLVEGARLLAVGEPGHPVAEALEQLADALQAPTFGAPVHPLPVEPTGMLTPGAIGAVLTRMLPEGAIVSVEGGTCGYPFYAASAAAAPHTTLTNTGGAIGQGLPVAVGAAIACPARQVVGLLSDGSTQYTIQALWTMAHEQLDVVVLIAANHQYAILRNELRRGGAALGARAEALTALDSPRIDWVGLAHSYGVPATRAGTAEELTAQLRDAFGRRGPALIEMAL</sequence>
<comment type="similarity">
    <text evidence="1">Belongs to the TPP enzyme family.</text>
</comment>
<dbReference type="PANTHER" id="PTHR18968:SF86">
    <property type="entry name" value="ACETOLACTATE SYNTHASE LARGE SUBUNIT ILVX-RELATED"/>
    <property type="match status" value="1"/>
</dbReference>
<dbReference type="InterPro" id="IPR045229">
    <property type="entry name" value="TPP_enz"/>
</dbReference>
<dbReference type="SUPFAM" id="SSF52518">
    <property type="entry name" value="Thiamin diphosphate-binding fold (THDP-binding)"/>
    <property type="match status" value="2"/>
</dbReference>
<dbReference type="InterPro" id="IPR012001">
    <property type="entry name" value="Thiamin_PyroP_enz_TPP-bd_dom"/>
</dbReference>
<evidence type="ECO:0000259" key="4">
    <source>
        <dbReference type="Pfam" id="PF02776"/>
    </source>
</evidence>
<accession>A0AAW8D4X8</accession>
<dbReference type="Gene3D" id="3.40.50.1220">
    <property type="entry name" value="TPP-binding domain"/>
    <property type="match status" value="1"/>
</dbReference>
<organism evidence="5 6">
    <name type="scientific">Variovorax boronicumulans</name>
    <dbReference type="NCBI Taxonomy" id="436515"/>
    <lineage>
        <taxon>Bacteria</taxon>
        <taxon>Pseudomonadati</taxon>
        <taxon>Pseudomonadota</taxon>
        <taxon>Betaproteobacteria</taxon>
        <taxon>Burkholderiales</taxon>
        <taxon>Comamonadaceae</taxon>
        <taxon>Variovorax</taxon>
    </lineage>
</organism>
<dbReference type="EMBL" id="JAUSRD010000010">
    <property type="protein sequence ID" value="MDP9894946.1"/>
    <property type="molecule type" value="Genomic_DNA"/>
</dbReference>
<dbReference type="GO" id="GO:0044281">
    <property type="term" value="P:small molecule metabolic process"/>
    <property type="evidence" value="ECO:0007669"/>
    <property type="project" value="UniProtKB-ARBA"/>
</dbReference>
<dbReference type="Gene3D" id="3.40.50.970">
    <property type="match status" value="2"/>
</dbReference>
<dbReference type="SUPFAM" id="SSF52467">
    <property type="entry name" value="DHS-like NAD/FAD-binding domain"/>
    <property type="match status" value="1"/>
</dbReference>
<comment type="caution">
    <text evidence="5">The sequence shown here is derived from an EMBL/GenBank/DDBJ whole genome shotgun (WGS) entry which is preliminary data.</text>
</comment>
<reference evidence="5" key="1">
    <citation type="submission" date="2023-07" db="EMBL/GenBank/DDBJ databases">
        <title>Sorghum-associated microbial communities from plants grown in Nebraska, USA.</title>
        <authorList>
            <person name="Schachtman D."/>
        </authorList>
    </citation>
    <scope>NUCLEOTIDE SEQUENCE</scope>
    <source>
        <strain evidence="5">DS3754</strain>
    </source>
</reference>
<gene>
    <name evidence="5" type="ORF">J2W31_004071</name>
</gene>
<dbReference type="EC" id="2.2.1.6" evidence="5"/>
<dbReference type="AlphaFoldDB" id="A0AAW8D4X8"/>
<dbReference type="InterPro" id="IPR029061">
    <property type="entry name" value="THDP-binding"/>
</dbReference>
<evidence type="ECO:0000256" key="2">
    <source>
        <dbReference type="ARBA" id="ARBA00023052"/>
    </source>
</evidence>
<name>A0AAW8D4X8_9BURK</name>
<keyword evidence="5" id="KW-0808">Transferase</keyword>
<dbReference type="Pfam" id="PF02775">
    <property type="entry name" value="TPP_enzyme_C"/>
    <property type="match status" value="1"/>
</dbReference>
<evidence type="ECO:0000259" key="3">
    <source>
        <dbReference type="Pfam" id="PF02775"/>
    </source>
</evidence>
<dbReference type="CDD" id="cd02002">
    <property type="entry name" value="TPP_BFDC"/>
    <property type="match status" value="1"/>
</dbReference>
<protein>
    <submittedName>
        <fullName evidence="5">Acetolactate synthase-1/2/3 large subunit</fullName>
        <ecNumber evidence="5">2.2.1.6</ecNumber>
    </submittedName>
</protein>
<feature type="domain" description="Thiamine pyrophosphate enzyme N-terminal TPP-binding" evidence="4">
    <location>
        <begin position="5"/>
        <end position="109"/>
    </location>
</feature>
<dbReference type="CDD" id="cd07035">
    <property type="entry name" value="TPP_PYR_POX_like"/>
    <property type="match status" value="1"/>
</dbReference>
<evidence type="ECO:0000313" key="6">
    <source>
        <dbReference type="Proteomes" id="UP001242045"/>
    </source>
</evidence>
<dbReference type="PANTHER" id="PTHR18968">
    <property type="entry name" value="THIAMINE PYROPHOSPHATE ENZYMES"/>
    <property type="match status" value="1"/>
</dbReference>
<dbReference type="NCBIfam" id="NF005760">
    <property type="entry name" value="PRK07586.1"/>
    <property type="match status" value="1"/>
</dbReference>
<dbReference type="GO" id="GO:0050660">
    <property type="term" value="F:flavin adenine dinucleotide binding"/>
    <property type="evidence" value="ECO:0007669"/>
    <property type="project" value="TreeGrafter"/>
</dbReference>
<dbReference type="RefSeq" id="WP_307685879.1">
    <property type="nucleotide sequence ID" value="NZ_JAUSRD010000010.1"/>
</dbReference>
<feature type="domain" description="Thiamine pyrophosphate enzyme TPP-binding" evidence="3">
    <location>
        <begin position="381"/>
        <end position="516"/>
    </location>
</feature>
<evidence type="ECO:0000313" key="5">
    <source>
        <dbReference type="EMBL" id="MDP9894946.1"/>
    </source>
</evidence>
<dbReference type="GO" id="GO:0030976">
    <property type="term" value="F:thiamine pyrophosphate binding"/>
    <property type="evidence" value="ECO:0007669"/>
    <property type="project" value="InterPro"/>
</dbReference>
<dbReference type="InterPro" id="IPR011766">
    <property type="entry name" value="TPP_enzyme_TPP-bd"/>
</dbReference>
<proteinExistence type="inferred from homology"/>
<evidence type="ECO:0000256" key="1">
    <source>
        <dbReference type="ARBA" id="ARBA00007812"/>
    </source>
</evidence>
<dbReference type="GO" id="GO:0003984">
    <property type="term" value="F:acetolactate synthase activity"/>
    <property type="evidence" value="ECO:0007669"/>
    <property type="project" value="UniProtKB-EC"/>
</dbReference>
<dbReference type="InterPro" id="IPR029035">
    <property type="entry name" value="DHS-like_NAD/FAD-binding_dom"/>
</dbReference>
<dbReference type="Pfam" id="PF02776">
    <property type="entry name" value="TPP_enzyme_N"/>
    <property type="match status" value="1"/>
</dbReference>
<keyword evidence="2" id="KW-0786">Thiamine pyrophosphate</keyword>
<dbReference type="Proteomes" id="UP001242045">
    <property type="component" value="Unassembled WGS sequence"/>
</dbReference>